<keyword evidence="6" id="KW-0418">Kinase</keyword>
<dbReference type="Proteomes" id="UP000624325">
    <property type="component" value="Unassembled WGS sequence"/>
</dbReference>
<comment type="caution">
    <text evidence="12">The sequence shown here is derived from an EMBL/GenBank/DDBJ whole genome shotgun (WGS) entry which is preliminary data.</text>
</comment>
<dbReference type="InterPro" id="IPR040442">
    <property type="entry name" value="Pyrv_kinase-like_dom_sf"/>
</dbReference>
<evidence type="ECO:0000256" key="5">
    <source>
        <dbReference type="ARBA" id="ARBA00022723"/>
    </source>
</evidence>
<keyword evidence="13" id="KW-1185">Reference proteome</keyword>
<evidence type="ECO:0000256" key="6">
    <source>
        <dbReference type="ARBA" id="ARBA00022777"/>
    </source>
</evidence>
<accession>A0ABQ4C8R9</accession>
<evidence type="ECO:0000256" key="7">
    <source>
        <dbReference type="ARBA" id="ARBA00022842"/>
    </source>
</evidence>
<evidence type="ECO:0000256" key="2">
    <source>
        <dbReference type="ARBA" id="ARBA00007837"/>
    </source>
</evidence>
<evidence type="ECO:0000256" key="3">
    <source>
        <dbReference type="ARBA" id="ARBA00016544"/>
    </source>
</evidence>
<evidence type="ECO:0000259" key="10">
    <source>
        <dbReference type="Pfam" id="PF02896"/>
    </source>
</evidence>
<evidence type="ECO:0000259" key="11">
    <source>
        <dbReference type="Pfam" id="PF05524"/>
    </source>
</evidence>
<evidence type="ECO:0000256" key="1">
    <source>
        <dbReference type="ARBA" id="ARBA00001946"/>
    </source>
</evidence>
<dbReference type="Pfam" id="PF05524">
    <property type="entry name" value="PEP-utilisers_N"/>
    <property type="match status" value="1"/>
</dbReference>
<dbReference type="Gene3D" id="3.20.20.60">
    <property type="entry name" value="Phosphoenolpyruvate-binding domains"/>
    <property type="match status" value="1"/>
</dbReference>
<dbReference type="PANTHER" id="PTHR46244">
    <property type="entry name" value="PHOSPHOENOLPYRUVATE-PROTEIN PHOSPHOTRANSFERASE"/>
    <property type="match status" value="1"/>
</dbReference>
<dbReference type="SUPFAM" id="SSF51621">
    <property type="entry name" value="Phosphoenolpyruvate/pyruvate domain"/>
    <property type="match status" value="1"/>
</dbReference>
<protein>
    <recommendedName>
        <fullName evidence="3">Phosphoenolpyruvate-protein phosphotransferase</fullName>
    </recommendedName>
    <alternativeName>
        <fullName evidence="8">Phosphotransferase system, enzyme I</fullName>
    </alternativeName>
</protein>
<evidence type="ECO:0000256" key="8">
    <source>
        <dbReference type="ARBA" id="ARBA00033235"/>
    </source>
</evidence>
<evidence type="ECO:0000259" key="9">
    <source>
        <dbReference type="Pfam" id="PF00391"/>
    </source>
</evidence>
<dbReference type="Pfam" id="PF02896">
    <property type="entry name" value="PEP-utilizers_C"/>
    <property type="match status" value="1"/>
</dbReference>
<dbReference type="SUPFAM" id="SSF47831">
    <property type="entry name" value="Enzyme I of the PEP:sugar phosphotransferase system HPr-binding (sub)domain"/>
    <property type="match status" value="1"/>
</dbReference>
<dbReference type="InterPro" id="IPR036637">
    <property type="entry name" value="Phosphohistidine_dom_sf"/>
</dbReference>
<keyword evidence="4" id="KW-0808">Transferase</keyword>
<dbReference type="InterPro" id="IPR036618">
    <property type="entry name" value="PtsI_HPr-bd_sf"/>
</dbReference>
<dbReference type="InterPro" id="IPR018274">
    <property type="entry name" value="PEP_util_AS"/>
</dbReference>
<evidence type="ECO:0000313" key="13">
    <source>
        <dbReference type="Proteomes" id="UP000624325"/>
    </source>
</evidence>
<organism evidence="12 13">
    <name type="scientific">Asanoa iriomotensis</name>
    <dbReference type="NCBI Taxonomy" id="234613"/>
    <lineage>
        <taxon>Bacteria</taxon>
        <taxon>Bacillati</taxon>
        <taxon>Actinomycetota</taxon>
        <taxon>Actinomycetes</taxon>
        <taxon>Micromonosporales</taxon>
        <taxon>Micromonosporaceae</taxon>
        <taxon>Asanoa</taxon>
    </lineage>
</organism>
<dbReference type="InterPro" id="IPR050499">
    <property type="entry name" value="PEP-utilizing_PTS_enzyme"/>
</dbReference>
<dbReference type="InterPro" id="IPR000121">
    <property type="entry name" value="PEP_util_C"/>
</dbReference>
<dbReference type="RefSeq" id="WP_203706017.1">
    <property type="nucleotide sequence ID" value="NZ_BAAALU010000008.1"/>
</dbReference>
<dbReference type="Gene3D" id="1.10.274.10">
    <property type="entry name" value="PtsI, HPr-binding domain"/>
    <property type="match status" value="1"/>
</dbReference>
<dbReference type="Gene3D" id="3.50.30.10">
    <property type="entry name" value="Phosphohistidine domain"/>
    <property type="match status" value="1"/>
</dbReference>
<comment type="similarity">
    <text evidence="2">Belongs to the PEP-utilizing enzyme family.</text>
</comment>
<sequence length="554" mass="57433">MTAVAHRWTGQGVAPGAAVAGSWRADRPVPALTVHIGPDEVEAAFAAVAADLDRVAEQVRAQGRTAAADIVAVGALIAADPDLVDSAKQAAGTAQPLPAVRDAVEGYATVLDSLDDEALRQRAADVRQVGRRVVERLAYGGVGRDAPAERFVLVAAELGPADLIEHLGAGLVGAVAVRGGANSHAAIVARSVGLPLVMGVDAEVLDLPDATDLLVDADAGAVVAEPSAAEVASTEAASAREVERRDRLAAERGLPHVTADDQPFGLYANVSSDVEVRLALDSGAIGSGLVRTELQFLEADRWPTEADHRRALAPLLAEASGRPVTVRLLDFANDKIPPFLSPPAGLPVLLAHPEAVIAQVRAILDLGRDVGLRIMVPMVSDPSEMAPVRAAVEASAANLGTPVPPVGAMVETVSAVRQIDALCQVADFVSIGSNDLTSEVLDLDRVDPRARTELAAHPRVLSLIGKVVDAAVAAGLPPLTVCGDAGSHPTTLPLLVGAGVRSVSVAVARIDETRWRLRRLDTEQCRALFTDALRLGGAGDVAELVEERIEVVMP</sequence>
<dbReference type="EMBL" id="BONC01000043">
    <property type="protein sequence ID" value="GIF59177.1"/>
    <property type="molecule type" value="Genomic_DNA"/>
</dbReference>
<dbReference type="Pfam" id="PF00391">
    <property type="entry name" value="PEP-utilizers"/>
    <property type="match status" value="1"/>
</dbReference>
<dbReference type="PROSITE" id="PS00370">
    <property type="entry name" value="PEP_ENZYMES_PHOS_SITE"/>
    <property type="match status" value="1"/>
</dbReference>
<comment type="cofactor">
    <cofactor evidence="1">
        <name>Mg(2+)</name>
        <dbReference type="ChEBI" id="CHEBI:18420"/>
    </cofactor>
</comment>
<dbReference type="PANTHER" id="PTHR46244:SF3">
    <property type="entry name" value="PHOSPHOENOLPYRUVATE-PROTEIN PHOSPHOTRANSFERASE"/>
    <property type="match status" value="1"/>
</dbReference>
<gene>
    <name evidence="12" type="ORF">Air01nite_52720</name>
</gene>
<reference evidence="12 13" key="1">
    <citation type="submission" date="2021-01" db="EMBL/GenBank/DDBJ databases">
        <title>Whole genome shotgun sequence of Asanoa iriomotensis NBRC 100142.</title>
        <authorList>
            <person name="Komaki H."/>
            <person name="Tamura T."/>
        </authorList>
    </citation>
    <scope>NUCLEOTIDE SEQUENCE [LARGE SCALE GENOMIC DNA]</scope>
    <source>
        <strain evidence="12 13">NBRC 100142</strain>
    </source>
</reference>
<dbReference type="PRINTS" id="PR01736">
    <property type="entry name" value="PHPHTRNFRASE"/>
</dbReference>
<feature type="domain" description="PEP-utilising enzyme mobile" evidence="9">
    <location>
        <begin position="149"/>
        <end position="220"/>
    </location>
</feature>
<name>A0ABQ4C8R9_9ACTN</name>
<dbReference type="InterPro" id="IPR015813">
    <property type="entry name" value="Pyrv/PenolPyrv_kinase-like_dom"/>
</dbReference>
<proteinExistence type="inferred from homology"/>
<dbReference type="InterPro" id="IPR008279">
    <property type="entry name" value="PEP-util_enz_mobile_dom"/>
</dbReference>
<dbReference type="SUPFAM" id="SSF52009">
    <property type="entry name" value="Phosphohistidine domain"/>
    <property type="match status" value="1"/>
</dbReference>
<keyword evidence="5" id="KW-0479">Metal-binding</keyword>
<evidence type="ECO:0000256" key="4">
    <source>
        <dbReference type="ARBA" id="ARBA00022679"/>
    </source>
</evidence>
<keyword evidence="7" id="KW-0460">Magnesium</keyword>
<evidence type="ECO:0000313" key="12">
    <source>
        <dbReference type="EMBL" id="GIF59177.1"/>
    </source>
</evidence>
<feature type="domain" description="PEP-utilising enzyme C-terminal" evidence="10">
    <location>
        <begin position="247"/>
        <end position="521"/>
    </location>
</feature>
<feature type="domain" description="Phosphotransferase system enzyme I N-terminal" evidence="11">
    <location>
        <begin position="10"/>
        <end position="122"/>
    </location>
</feature>
<dbReference type="InterPro" id="IPR008731">
    <property type="entry name" value="PTS_EIN"/>
</dbReference>